<dbReference type="STRING" id="999415.HMPREF9943_01169"/>
<gene>
    <name evidence="2" type="ORF">HMPREF9943_01169</name>
</gene>
<keyword evidence="3" id="KW-1185">Reference proteome</keyword>
<evidence type="ECO:0000259" key="1">
    <source>
        <dbReference type="Pfam" id="PF12706"/>
    </source>
</evidence>
<reference evidence="2 3" key="1">
    <citation type="submission" date="2013-02" db="EMBL/GenBank/DDBJ databases">
        <title>The Genome Sequence of Lactobacillus catenaformis F0143.</title>
        <authorList>
            <consortium name="The Broad Institute Genome Sequencing Platform"/>
            <person name="Earl A."/>
            <person name="Ward D."/>
            <person name="Feldgarden M."/>
            <person name="Gevers D."/>
            <person name="Izard J."/>
            <person name="Blanton J.M."/>
            <person name="Mathney J."/>
            <person name="Dewhirst F.E."/>
            <person name="Young S.K."/>
            <person name="Zeng Q."/>
            <person name="Gargeya S."/>
            <person name="Fitzgerald M."/>
            <person name="Haas B."/>
            <person name="Abouelleil A."/>
            <person name="Alvarado L."/>
            <person name="Arachchi H.M."/>
            <person name="Berlin A."/>
            <person name="Chapman S.B."/>
            <person name="Gearin G."/>
            <person name="Goldberg J."/>
            <person name="Griggs A."/>
            <person name="Gujja S."/>
            <person name="Hansen M."/>
            <person name="Heiman D."/>
            <person name="Howarth C."/>
            <person name="Larimer J."/>
            <person name="Lui A."/>
            <person name="MacDonald P.J.P."/>
            <person name="McCowen C."/>
            <person name="Montmayeur A."/>
            <person name="Murphy C."/>
            <person name="Neiman D."/>
            <person name="Pearson M."/>
            <person name="Priest M."/>
            <person name="Roberts A."/>
            <person name="Saif S."/>
            <person name="Shea T."/>
            <person name="Sisk P."/>
            <person name="Stolte C."/>
            <person name="Sykes S."/>
            <person name="Wortman J."/>
            <person name="Nusbaum C."/>
            <person name="Birren B."/>
        </authorList>
    </citation>
    <scope>NUCLEOTIDE SEQUENCE [LARGE SCALE GENOMIC DNA]</scope>
    <source>
        <strain evidence="2 3">OT 569</strain>
    </source>
</reference>
<name>M2Q106_9FIRM</name>
<dbReference type="EMBL" id="AGEJ01000018">
    <property type="protein sequence ID" value="EMD16615.1"/>
    <property type="molecule type" value="Genomic_DNA"/>
</dbReference>
<evidence type="ECO:0000313" key="3">
    <source>
        <dbReference type="Proteomes" id="UP000011758"/>
    </source>
</evidence>
<dbReference type="InterPro" id="IPR036866">
    <property type="entry name" value="RibonucZ/Hydroxyglut_hydro"/>
</dbReference>
<dbReference type="AlphaFoldDB" id="M2Q106"/>
<comment type="caution">
    <text evidence="2">The sequence shown here is derived from an EMBL/GenBank/DDBJ whole genome shotgun (WGS) entry which is preliminary data.</text>
</comment>
<organism evidence="2 3">
    <name type="scientific">Eggerthia catenaformis OT 569 = DSM 20559</name>
    <dbReference type="NCBI Taxonomy" id="999415"/>
    <lineage>
        <taxon>Bacteria</taxon>
        <taxon>Bacillati</taxon>
        <taxon>Bacillota</taxon>
        <taxon>Erysipelotrichia</taxon>
        <taxon>Erysipelotrichales</taxon>
        <taxon>Coprobacillaceae</taxon>
        <taxon>Eggerthia</taxon>
    </lineage>
</organism>
<dbReference type="Gene3D" id="3.60.15.10">
    <property type="entry name" value="Ribonuclease Z/Hydroxyacylglutathione hydrolase-like"/>
    <property type="match status" value="1"/>
</dbReference>
<dbReference type="InterPro" id="IPR001279">
    <property type="entry name" value="Metallo-B-lactamas"/>
</dbReference>
<dbReference type="PANTHER" id="PTHR47619">
    <property type="entry name" value="METALLO-HYDROLASE YYCJ-RELATED"/>
    <property type="match status" value="1"/>
</dbReference>
<protein>
    <recommendedName>
        <fullName evidence="1">Metallo-beta-lactamase domain-containing protein</fullName>
    </recommendedName>
</protein>
<dbReference type="PATRIC" id="fig|999415.3.peg.1187"/>
<dbReference type="InterPro" id="IPR052533">
    <property type="entry name" value="WalJ/YycJ-like"/>
</dbReference>
<dbReference type="RefSeq" id="WP_004803053.1">
    <property type="nucleotide sequence ID" value="NZ_AUGJ01000002.1"/>
</dbReference>
<dbReference type="PANTHER" id="PTHR47619:SF1">
    <property type="entry name" value="EXODEOXYRIBONUCLEASE WALJ"/>
    <property type="match status" value="1"/>
</dbReference>
<evidence type="ECO:0000313" key="2">
    <source>
        <dbReference type="EMBL" id="EMD16615.1"/>
    </source>
</evidence>
<feature type="domain" description="Metallo-beta-lactamase" evidence="1">
    <location>
        <begin position="24"/>
        <end position="192"/>
    </location>
</feature>
<proteinExistence type="predicted"/>
<dbReference type="SUPFAM" id="SSF56281">
    <property type="entry name" value="Metallo-hydrolase/oxidoreductase"/>
    <property type="match status" value="1"/>
</dbReference>
<accession>M2Q106</accession>
<dbReference type="BioCyc" id="ECAT999415-HMP:GTTI-1201-MONOMER"/>
<dbReference type="OrthoDB" id="9781189at2"/>
<sequence>MKYHILASGSKGNAAFIYENNTGVLIDCGITRKQLLFKLDELGYSQDDISYVLLTHDHNDHNKNIGIFDKDIVYTAKGNIKELDQEHELIPYQEYQMGHFHIFVLKLSHDATNTVGFVIRGEESFLYMTDTGYVSRKNRQYIQDLNYYVIEANHDIEMLMNTRRPLFLKNRILGDLGHLNNEYSARLMNEIMGENTKEIILAHLSQEANTKELALHTYYDVFDELHNSFDKKKIRCADQFKILTGGRNDN</sequence>
<dbReference type="Pfam" id="PF12706">
    <property type="entry name" value="Lactamase_B_2"/>
    <property type="match status" value="1"/>
</dbReference>
<dbReference type="eggNOG" id="COG1235">
    <property type="taxonomic scope" value="Bacteria"/>
</dbReference>
<dbReference type="Proteomes" id="UP000011758">
    <property type="component" value="Unassembled WGS sequence"/>
</dbReference>